<sequence>MSSPDSLRYGPPREAIGGVTYAPITATFICSAEMFEKRWFEIWQEQSMDFNSWEPNYYKDYTGDLKIFQLDKDNAATYVISLFEVYPKTITSQSLGSATNDAYHTVSIELMYHHWEYSAETTPRQRHSPVIRIDASVMMSHATKSKAQGLFATALAALGNYQDEKAKNPPASGPPGRNYPLSQQEQANAKMAENAMAFIKGGFEKAAGAKGDPGVLFSSGDMNSMAGMAKAATGMQATMMSKMNGAFSSAGGMKISLGGQFNMRMSTPNLGRVRGMANPMSMVPKVNMASKLASMFSGGGGTAGAGGAGGGGYAAYMAKQEAAGPTNTLGGGFTGLGMIKN</sequence>
<reference evidence="1" key="1">
    <citation type="submission" date="2018-05" db="EMBL/GenBank/DDBJ databases">
        <authorList>
            <person name="Lanie J.A."/>
            <person name="Ng W.-L."/>
            <person name="Kazmierczak K.M."/>
            <person name="Andrzejewski T.M."/>
            <person name="Davidsen T.M."/>
            <person name="Wayne K.J."/>
            <person name="Tettelin H."/>
            <person name="Glass J.I."/>
            <person name="Rusch D."/>
            <person name="Podicherti R."/>
            <person name="Tsui H.-C.T."/>
            <person name="Winkler M.E."/>
        </authorList>
    </citation>
    <scope>NUCLEOTIDE SEQUENCE</scope>
</reference>
<dbReference type="EMBL" id="UINC01004860">
    <property type="protein sequence ID" value="SVA17372.1"/>
    <property type="molecule type" value="Genomic_DNA"/>
</dbReference>
<organism evidence="1">
    <name type="scientific">marine metagenome</name>
    <dbReference type="NCBI Taxonomy" id="408172"/>
    <lineage>
        <taxon>unclassified sequences</taxon>
        <taxon>metagenomes</taxon>
        <taxon>ecological metagenomes</taxon>
    </lineage>
</organism>
<gene>
    <name evidence="1" type="ORF">METZ01_LOCUS70226</name>
</gene>
<accession>A0A381TMS9</accession>
<name>A0A381TMS9_9ZZZZ</name>
<evidence type="ECO:0000313" key="1">
    <source>
        <dbReference type="EMBL" id="SVA17372.1"/>
    </source>
</evidence>
<protein>
    <submittedName>
        <fullName evidence="1">Uncharacterized protein</fullName>
    </submittedName>
</protein>
<proteinExistence type="predicted"/>
<dbReference type="AlphaFoldDB" id="A0A381TMS9"/>